<dbReference type="AlphaFoldDB" id="A0A2N7U7R2"/>
<dbReference type="SUPFAM" id="SSF103378">
    <property type="entry name" value="2-methylcitrate dehydratase PrpD"/>
    <property type="match status" value="1"/>
</dbReference>
<evidence type="ECO:0000313" key="4">
    <source>
        <dbReference type="EMBL" id="PMR76482.1"/>
    </source>
</evidence>
<evidence type="ECO:0008006" key="6">
    <source>
        <dbReference type="Google" id="ProtNLM"/>
    </source>
</evidence>
<dbReference type="EMBL" id="PNRF01000012">
    <property type="protein sequence ID" value="PMR76482.1"/>
    <property type="molecule type" value="Genomic_DNA"/>
</dbReference>
<accession>A0A2N7U7R2</accession>
<evidence type="ECO:0000256" key="1">
    <source>
        <dbReference type="ARBA" id="ARBA00006174"/>
    </source>
</evidence>
<organism evidence="4 5">
    <name type="scientific">Billgrantia endophytica</name>
    <dbReference type="NCBI Taxonomy" id="2033802"/>
    <lineage>
        <taxon>Bacteria</taxon>
        <taxon>Pseudomonadati</taxon>
        <taxon>Pseudomonadota</taxon>
        <taxon>Gammaproteobacteria</taxon>
        <taxon>Oceanospirillales</taxon>
        <taxon>Halomonadaceae</taxon>
        <taxon>Billgrantia</taxon>
    </lineage>
</organism>
<dbReference type="Gene3D" id="1.10.4100.10">
    <property type="entry name" value="2-methylcitrate dehydratase PrpD"/>
    <property type="match status" value="1"/>
</dbReference>
<comment type="caution">
    <text evidence="4">The sequence shown here is derived from an EMBL/GenBank/DDBJ whole genome shotgun (WGS) entry which is preliminary data.</text>
</comment>
<dbReference type="Gene3D" id="3.30.1330.120">
    <property type="entry name" value="2-methylcitrate dehydratase PrpD"/>
    <property type="match status" value="1"/>
</dbReference>
<sequence length="467" mass="49953">MTDTNTDAVEAPGRFIAERFARLQWEDLPDTVRRTTRLFLLDTLGVIAGAARAPGMHELLATLEDFEPPGQATVLLSDTPRSPTVAALANGAAAHALDFDDQHDPARVHAFCVVLPAALAAADARGELDGKRFVTALACGVELFCRLGLTCHNSLGKGWHPTTALGSLAAALTAGMIFDLDGERMTHALGLAYTQMSGTTQFIADGALAKRMGPGFAARNGVLAAQLARAGITGPHRYLEGKAGLFNLHERGEVTPEILTEGIGSHWHILDLSMKPYPCCRCVHSTIQLGLALHREGLRPEQVAGARILLGEVNAGIVGADFDIGHANPVVHAQFNAAYGLATALADGRVDIASYTPSRIRDERSRLAGRFHTEISAEIPATAIAPARIELDLADGTSLVRETLTMKGAPDDPMSEEEVLDKFFACMKWGFDTPREVAQPLAERLLGIEALPDIRPLIAEFSRMGRA</sequence>
<feature type="domain" description="MmgE/PrpD N-terminal" evidence="2">
    <location>
        <begin position="16"/>
        <end position="252"/>
    </location>
</feature>
<dbReference type="Pfam" id="PF19305">
    <property type="entry name" value="MmgE_PrpD_C"/>
    <property type="match status" value="1"/>
</dbReference>
<dbReference type="GO" id="GO:0016829">
    <property type="term" value="F:lyase activity"/>
    <property type="evidence" value="ECO:0007669"/>
    <property type="project" value="InterPro"/>
</dbReference>
<dbReference type="PANTHER" id="PTHR16943:SF8">
    <property type="entry name" value="2-METHYLCITRATE DEHYDRATASE"/>
    <property type="match status" value="1"/>
</dbReference>
<reference evidence="4 5" key="1">
    <citation type="submission" date="2018-01" db="EMBL/GenBank/DDBJ databases">
        <title>Halomonas endophytica sp. nov., isolated from storage liquid in the stems of Populus euphratica.</title>
        <authorList>
            <person name="Chen C."/>
        </authorList>
    </citation>
    <scope>NUCLEOTIDE SEQUENCE [LARGE SCALE GENOMIC DNA]</scope>
    <source>
        <strain evidence="4 5">MC28</strain>
    </source>
</reference>
<dbReference type="Proteomes" id="UP000235803">
    <property type="component" value="Unassembled WGS sequence"/>
</dbReference>
<evidence type="ECO:0000313" key="5">
    <source>
        <dbReference type="Proteomes" id="UP000235803"/>
    </source>
</evidence>
<dbReference type="InterPro" id="IPR045336">
    <property type="entry name" value="MmgE_PrpD_N"/>
</dbReference>
<dbReference type="RefSeq" id="WP_102652386.1">
    <property type="nucleotide sequence ID" value="NZ_PNRF01000012.1"/>
</dbReference>
<proteinExistence type="inferred from homology"/>
<dbReference type="OrthoDB" id="9795089at2"/>
<dbReference type="InterPro" id="IPR005656">
    <property type="entry name" value="MmgE_PrpD"/>
</dbReference>
<dbReference type="PANTHER" id="PTHR16943">
    <property type="entry name" value="2-METHYLCITRATE DEHYDRATASE-RELATED"/>
    <property type="match status" value="1"/>
</dbReference>
<name>A0A2N7U7R2_9GAMM</name>
<feature type="domain" description="MmgE/PrpD C-terminal" evidence="3">
    <location>
        <begin position="277"/>
        <end position="435"/>
    </location>
</feature>
<dbReference type="Pfam" id="PF03972">
    <property type="entry name" value="MmgE_PrpD_N"/>
    <property type="match status" value="1"/>
</dbReference>
<keyword evidence="5" id="KW-1185">Reference proteome</keyword>
<dbReference type="InterPro" id="IPR045337">
    <property type="entry name" value="MmgE_PrpD_C"/>
</dbReference>
<evidence type="ECO:0000259" key="3">
    <source>
        <dbReference type="Pfam" id="PF19305"/>
    </source>
</evidence>
<comment type="similarity">
    <text evidence="1">Belongs to the PrpD family.</text>
</comment>
<dbReference type="InterPro" id="IPR042183">
    <property type="entry name" value="MmgE/PrpD_sf_1"/>
</dbReference>
<dbReference type="InterPro" id="IPR036148">
    <property type="entry name" value="MmgE/PrpD_sf"/>
</dbReference>
<dbReference type="InterPro" id="IPR042188">
    <property type="entry name" value="MmgE/PrpD_sf_2"/>
</dbReference>
<gene>
    <name evidence="4" type="ORF">C1H69_05410</name>
</gene>
<evidence type="ECO:0000259" key="2">
    <source>
        <dbReference type="Pfam" id="PF03972"/>
    </source>
</evidence>
<protein>
    <recommendedName>
        <fullName evidence="6">MmgE/PrpD family protein</fullName>
    </recommendedName>
</protein>